<dbReference type="SMART" id="SM00235">
    <property type="entry name" value="ZnMc"/>
    <property type="match status" value="1"/>
</dbReference>
<dbReference type="GO" id="GO:0008270">
    <property type="term" value="F:zinc ion binding"/>
    <property type="evidence" value="ECO:0007669"/>
    <property type="project" value="UniProtKB-UniRule"/>
</dbReference>
<dbReference type="SUPFAM" id="SSF55486">
    <property type="entry name" value="Metalloproteases ('zincins'), catalytic domain"/>
    <property type="match status" value="1"/>
</dbReference>
<dbReference type="InterPro" id="IPR006026">
    <property type="entry name" value="Peptidase_Metallo"/>
</dbReference>
<reference evidence="5 6" key="2">
    <citation type="submission" date="2018-11" db="EMBL/GenBank/DDBJ databases">
        <authorList>
            <consortium name="Pathogen Informatics"/>
        </authorList>
    </citation>
    <scope>NUCLEOTIDE SEQUENCE [LARGE SCALE GENOMIC DNA]</scope>
    <source>
        <strain evidence="5 6">MHpl1</strain>
    </source>
</reference>
<dbReference type="AlphaFoldDB" id="A0A0N4VTZ5"/>
<reference evidence="7" key="1">
    <citation type="submission" date="2017-02" db="UniProtKB">
        <authorList>
            <consortium name="WormBaseParasite"/>
        </authorList>
    </citation>
    <scope>IDENTIFICATION</scope>
</reference>
<dbReference type="EC" id="3.4.24.-" evidence="3"/>
<evidence type="ECO:0000313" key="6">
    <source>
        <dbReference type="Proteomes" id="UP000268014"/>
    </source>
</evidence>
<dbReference type="WBParaSite" id="HPLM_0000076201-mRNA-1">
    <property type="protein sequence ID" value="HPLM_0000076201-mRNA-1"/>
    <property type="gene ID" value="HPLM_0000076201"/>
</dbReference>
<organism evidence="7">
    <name type="scientific">Haemonchus placei</name>
    <name type="common">Barber's pole worm</name>
    <dbReference type="NCBI Taxonomy" id="6290"/>
    <lineage>
        <taxon>Eukaryota</taxon>
        <taxon>Metazoa</taxon>
        <taxon>Ecdysozoa</taxon>
        <taxon>Nematoda</taxon>
        <taxon>Chromadorea</taxon>
        <taxon>Rhabditida</taxon>
        <taxon>Rhabditina</taxon>
        <taxon>Rhabditomorpha</taxon>
        <taxon>Strongyloidea</taxon>
        <taxon>Trichostrongylidae</taxon>
        <taxon>Haemonchus</taxon>
    </lineage>
</organism>
<feature type="binding site" evidence="2">
    <location>
        <position position="189"/>
    </location>
    <ligand>
        <name>Zn(2+)</name>
        <dbReference type="ChEBI" id="CHEBI:29105"/>
        <note>catalytic</note>
    </ligand>
</feature>
<keyword evidence="2 3" id="KW-0645">Protease</keyword>
<keyword evidence="6" id="KW-1185">Reference proteome</keyword>
<dbReference type="InterPro" id="IPR001506">
    <property type="entry name" value="Peptidase_M12A"/>
</dbReference>
<dbReference type="GO" id="GO:0004222">
    <property type="term" value="F:metalloendopeptidase activity"/>
    <property type="evidence" value="ECO:0007669"/>
    <property type="project" value="UniProtKB-UniRule"/>
</dbReference>
<feature type="binding site" evidence="2">
    <location>
        <position position="183"/>
    </location>
    <ligand>
        <name>Zn(2+)</name>
        <dbReference type="ChEBI" id="CHEBI:29105"/>
        <note>catalytic</note>
    </ligand>
</feature>
<dbReference type="Pfam" id="PF01400">
    <property type="entry name" value="Astacin"/>
    <property type="match status" value="1"/>
</dbReference>
<gene>
    <name evidence="5" type="ORF">HPLM_LOCUS763</name>
</gene>
<dbReference type="PRINTS" id="PR00480">
    <property type="entry name" value="ASTACIN"/>
</dbReference>
<evidence type="ECO:0000313" key="5">
    <source>
        <dbReference type="EMBL" id="VDO06292.1"/>
    </source>
</evidence>
<evidence type="ECO:0000259" key="4">
    <source>
        <dbReference type="PROSITE" id="PS51864"/>
    </source>
</evidence>
<accession>A0A0N4VTZ5</accession>
<protein>
    <recommendedName>
        <fullName evidence="3">Metalloendopeptidase</fullName>
        <ecNumber evidence="3">3.4.24.-</ecNumber>
    </recommendedName>
</protein>
<keyword evidence="2 3" id="KW-0378">Hydrolase</keyword>
<dbReference type="Gene3D" id="3.40.390.10">
    <property type="entry name" value="Collagenase (Catalytic Domain)"/>
    <property type="match status" value="1"/>
</dbReference>
<feature type="binding site" evidence="2">
    <location>
        <position position="179"/>
    </location>
    <ligand>
        <name>Zn(2+)</name>
        <dbReference type="ChEBI" id="CHEBI:29105"/>
        <note>catalytic</note>
    </ligand>
</feature>
<dbReference type="InterPro" id="IPR024079">
    <property type="entry name" value="MetalloPept_cat_dom_sf"/>
</dbReference>
<comment type="caution">
    <text evidence="2">Lacks conserved residue(s) required for the propagation of feature annotation.</text>
</comment>
<feature type="domain" description="Peptidase M12A" evidence="4">
    <location>
        <begin position="80"/>
        <end position="201"/>
    </location>
</feature>
<sequence>MGKLVSVDHCRAGYAGLGLLKNLLKLQNVGGAMYEVDMALTIPQASQITRRGRRKRKMIANANGRWRTTTIPYRFAVNDVSLNCQISSRLNFCFDQSQGCYTVPIKASSFQLSASWQSTIRMVLNKFSQNTCLRFVEGTGPDYLLFNQGEGCYSSVGRLGGAQEISIGYGCETEGIISHEIGHSLGFYHEQARPDRDNYVS</sequence>
<keyword evidence="2 3" id="KW-0482">Metalloprotease</keyword>
<keyword evidence="2 3" id="KW-0862">Zinc</keyword>
<dbReference type="OrthoDB" id="431034at2759"/>
<dbReference type="PANTHER" id="PTHR10127:SF823">
    <property type="entry name" value="ZINC METALLOPROTEINASE NAS-33"/>
    <property type="match status" value="1"/>
</dbReference>
<evidence type="ECO:0000256" key="1">
    <source>
        <dbReference type="ARBA" id="ARBA00023157"/>
    </source>
</evidence>
<keyword evidence="2 3" id="KW-0479">Metal-binding</keyword>
<dbReference type="GO" id="GO:0006508">
    <property type="term" value="P:proteolysis"/>
    <property type="evidence" value="ECO:0007669"/>
    <property type="project" value="UniProtKB-KW"/>
</dbReference>
<comment type="cofactor">
    <cofactor evidence="2 3">
        <name>Zn(2+)</name>
        <dbReference type="ChEBI" id="CHEBI:29105"/>
    </cofactor>
    <text evidence="2 3">Binds 1 zinc ion per subunit.</text>
</comment>
<keyword evidence="1" id="KW-1015">Disulfide bond</keyword>
<evidence type="ECO:0000313" key="7">
    <source>
        <dbReference type="WBParaSite" id="HPLM_0000076201-mRNA-1"/>
    </source>
</evidence>
<dbReference type="PANTHER" id="PTHR10127">
    <property type="entry name" value="DISCOIDIN, CUB, EGF, LAMININ , AND ZINC METALLOPROTEASE DOMAIN CONTAINING"/>
    <property type="match status" value="1"/>
</dbReference>
<name>A0A0N4VTZ5_HAEPC</name>
<evidence type="ECO:0000256" key="2">
    <source>
        <dbReference type="PROSITE-ProRule" id="PRU01211"/>
    </source>
</evidence>
<dbReference type="Proteomes" id="UP000268014">
    <property type="component" value="Unassembled WGS sequence"/>
</dbReference>
<proteinExistence type="predicted"/>
<dbReference type="EMBL" id="UZAF01000696">
    <property type="protein sequence ID" value="VDO06292.1"/>
    <property type="molecule type" value="Genomic_DNA"/>
</dbReference>
<evidence type="ECO:0000256" key="3">
    <source>
        <dbReference type="RuleBase" id="RU361183"/>
    </source>
</evidence>
<dbReference type="STRING" id="6290.A0A0N4VTZ5"/>
<dbReference type="PROSITE" id="PS51864">
    <property type="entry name" value="ASTACIN"/>
    <property type="match status" value="1"/>
</dbReference>
<feature type="active site" evidence="2">
    <location>
        <position position="180"/>
    </location>
</feature>